<dbReference type="InterPro" id="IPR000577">
    <property type="entry name" value="Carb_kinase_FGGY"/>
</dbReference>
<evidence type="ECO:0000259" key="7">
    <source>
        <dbReference type="Pfam" id="PF00370"/>
    </source>
</evidence>
<dbReference type="Pfam" id="PF02782">
    <property type="entry name" value="FGGY_C"/>
    <property type="match status" value="1"/>
</dbReference>
<evidence type="ECO:0000256" key="1">
    <source>
        <dbReference type="ARBA" id="ARBA00009156"/>
    </source>
</evidence>
<dbReference type="InterPro" id="IPR018485">
    <property type="entry name" value="FGGY_C"/>
</dbReference>
<organism evidence="9">
    <name type="scientific">freshwater metagenome</name>
    <dbReference type="NCBI Taxonomy" id="449393"/>
    <lineage>
        <taxon>unclassified sequences</taxon>
        <taxon>metagenomes</taxon>
        <taxon>ecological metagenomes</taxon>
    </lineage>
</organism>
<dbReference type="InterPro" id="IPR018483">
    <property type="entry name" value="Carb_kinase_FGGY_CS"/>
</dbReference>
<evidence type="ECO:0000256" key="4">
    <source>
        <dbReference type="ARBA" id="ARBA00022777"/>
    </source>
</evidence>
<dbReference type="PANTHER" id="PTHR10196">
    <property type="entry name" value="SUGAR KINASE"/>
    <property type="match status" value="1"/>
</dbReference>
<dbReference type="GO" id="GO:0005829">
    <property type="term" value="C:cytosol"/>
    <property type="evidence" value="ECO:0007669"/>
    <property type="project" value="TreeGrafter"/>
</dbReference>
<dbReference type="GO" id="GO:0019563">
    <property type="term" value="P:glycerol catabolic process"/>
    <property type="evidence" value="ECO:0007669"/>
    <property type="project" value="TreeGrafter"/>
</dbReference>
<evidence type="ECO:0000256" key="6">
    <source>
        <dbReference type="ARBA" id="ARBA00043149"/>
    </source>
</evidence>
<dbReference type="InterPro" id="IPR043129">
    <property type="entry name" value="ATPase_NBD"/>
</dbReference>
<feature type="domain" description="Carbohydrate kinase FGGY N-terminal" evidence="7">
    <location>
        <begin position="3"/>
        <end position="228"/>
    </location>
</feature>
<evidence type="ECO:0000256" key="5">
    <source>
        <dbReference type="ARBA" id="ARBA00022840"/>
    </source>
</evidence>
<dbReference type="PANTHER" id="PTHR10196:SF69">
    <property type="entry name" value="GLYCEROL KINASE"/>
    <property type="match status" value="1"/>
</dbReference>
<protein>
    <recommendedName>
        <fullName evidence="6">ATP:glycerol 3-phosphotransferase</fullName>
    </recommendedName>
</protein>
<dbReference type="PROSITE" id="PS00445">
    <property type="entry name" value="FGGY_KINASES_2"/>
    <property type="match status" value="1"/>
</dbReference>
<evidence type="ECO:0000259" key="8">
    <source>
        <dbReference type="Pfam" id="PF02782"/>
    </source>
</evidence>
<dbReference type="PIRSF" id="PIRSF000538">
    <property type="entry name" value="GlpK"/>
    <property type="match status" value="1"/>
</dbReference>
<dbReference type="SUPFAM" id="SSF53067">
    <property type="entry name" value="Actin-like ATPase domain"/>
    <property type="match status" value="2"/>
</dbReference>
<keyword evidence="5" id="KW-0067">ATP-binding</keyword>
<dbReference type="EMBL" id="CAEMXZ010000114">
    <property type="protein sequence ID" value="CAB4324200.1"/>
    <property type="molecule type" value="Genomic_DNA"/>
</dbReference>
<name>A0A6J5YDG5_9ZZZZ</name>
<proteinExistence type="inferred from homology"/>
<keyword evidence="4" id="KW-0418">Kinase</keyword>
<evidence type="ECO:0000313" key="9">
    <source>
        <dbReference type="EMBL" id="CAB4324200.1"/>
    </source>
</evidence>
<keyword evidence="2" id="KW-0808">Transferase</keyword>
<dbReference type="Pfam" id="PF00370">
    <property type="entry name" value="FGGY_N"/>
    <property type="match status" value="1"/>
</dbReference>
<accession>A0A6J5YDG5</accession>
<comment type="similarity">
    <text evidence="1">Belongs to the FGGY kinase family.</text>
</comment>
<dbReference type="Gene3D" id="3.30.420.40">
    <property type="match status" value="2"/>
</dbReference>
<dbReference type="InterPro" id="IPR018484">
    <property type="entry name" value="FGGY_N"/>
</dbReference>
<dbReference type="GO" id="GO:0004370">
    <property type="term" value="F:glycerol kinase activity"/>
    <property type="evidence" value="ECO:0007669"/>
    <property type="project" value="TreeGrafter"/>
</dbReference>
<dbReference type="AlphaFoldDB" id="A0A6J5YDG5"/>
<feature type="domain" description="Carbohydrate kinase FGGY C-terminal" evidence="8">
    <location>
        <begin position="239"/>
        <end position="430"/>
    </location>
</feature>
<reference evidence="9" key="1">
    <citation type="submission" date="2020-05" db="EMBL/GenBank/DDBJ databases">
        <authorList>
            <person name="Chiriac C."/>
            <person name="Salcher M."/>
            <person name="Ghai R."/>
            <person name="Kavagutti S V."/>
        </authorList>
    </citation>
    <scope>NUCLEOTIDE SEQUENCE</scope>
</reference>
<sequence length="480" mass="49957">MSILVIDVGTSGVRAAVVHPDASISHEHHVEVLPDSPMAGLVEFDAARMAAAVLDVARRSLGEHGPVEAVGVATQRASSIVWDRATGQPLAPGLGWQDLRTVGDCLVLQADGLRFAPNQSATKFTHLLGLVDPERSKDLCIGTVDSWIVWTLTEGAAHVTDVTNAAVTGLMLTDGSAWDLQLLDRLAIPRSSVPSLVDSSGPIAPATALPGAPMICGLAGDQQASLIGQSCVAPGPAKITFGTGGMLDMVIGPNRPSFAGRSGNGSFPIVAWRRGEELVWGIEAIMLSAGTNVEWLRDDLGIIDSVADSHAVASQCADTDGVVYVPALLGLGTPRWDFGARGALFGLTRGSGRPQIVRAVLEGVAHRGADLVEAAEADSGTTIAALRVDGGMSANPTFVQALADASGRPVEVSPALEATTLGAAYLAGLAIGTWSGWGDISANWNPRTVVEPERSLDRAQWARAIDRAAQWYPDLSALDF</sequence>
<gene>
    <name evidence="9" type="ORF">UFOPK1392_01965</name>
</gene>
<evidence type="ECO:0000256" key="3">
    <source>
        <dbReference type="ARBA" id="ARBA00022741"/>
    </source>
</evidence>
<dbReference type="GO" id="GO:0005524">
    <property type="term" value="F:ATP binding"/>
    <property type="evidence" value="ECO:0007669"/>
    <property type="project" value="UniProtKB-KW"/>
</dbReference>
<evidence type="ECO:0000256" key="2">
    <source>
        <dbReference type="ARBA" id="ARBA00022679"/>
    </source>
</evidence>
<keyword evidence="3" id="KW-0547">Nucleotide-binding</keyword>